<dbReference type="OrthoDB" id="997561at2759"/>
<protein>
    <submittedName>
        <fullName evidence="4">CRIB domain-containing protein RIC6-like</fullName>
    </submittedName>
</protein>
<dbReference type="Proteomes" id="UP000515121">
    <property type="component" value="Unplaced"/>
</dbReference>
<feature type="compositionally biased region" description="Basic and acidic residues" evidence="1">
    <location>
        <begin position="188"/>
        <end position="204"/>
    </location>
</feature>
<feature type="compositionally biased region" description="Acidic residues" evidence="1">
    <location>
        <begin position="228"/>
        <end position="238"/>
    </location>
</feature>
<gene>
    <name evidence="4" type="primary">LOC111283421</name>
</gene>
<accession>A0A6P5XH38</accession>
<feature type="compositionally biased region" description="Low complexity" evidence="1">
    <location>
        <begin position="114"/>
        <end position="126"/>
    </location>
</feature>
<dbReference type="InterPro" id="IPR000095">
    <property type="entry name" value="CRIB_dom"/>
</dbReference>
<dbReference type="Pfam" id="PF00786">
    <property type="entry name" value="PBD"/>
    <property type="match status" value="1"/>
</dbReference>
<organism evidence="3 4">
    <name type="scientific">Durio zibethinus</name>
    <name type="common">Durian</name>
    <dbReference type="NCBI Taxonomy" id="66656"/>
    <lineage>
        <taxon>Eukaryota</taxon>
        <taxon>Viridiplantae</taxon>
        <taxon>Streptophyta</taxon>
        <taxon>Embryophyta</taxon>
        <taxon>Tracheophyta</taxon>
        <taxon>Spermatophyta</taxon>
        <taxon>Magnoliopsida</taxon>
        <taxon>eudicotyledons</taxon>
        <taxon>Gunneridae</taxon>
        <taxon>Pentapetalae</taxon>
        <taxon>rosids</taxon>
        <taxon>malvids</taxon>
        <taxon>Malvales</taxon>
        <taxon>Malvaceae</taxon>
        <taxon>Helicteroideae</taxon>
        <taxon>Durio</taxon>
    </lineage>
</organism>
<dbReference type="AlphaFoldDB" id="A0A6P5XH38"/>
<feature type="compositionally biased region" description="Polar residues" evidence="1">
    <location>
        <begin position="163"/>
        <end position="172"/>
    </location>
</feature>
<dbReference type="SMART" id="SM00285">
    <property type="entry name" value="PBD"/>
    <property type="match status" value="1"/>
</dbReference>
<dbReference type="KEGG" id="dzi:111283421"/>
<feature type="compositionally biased region" description="Basic and acidic residues" evidence="1">
    <location>
        <begin position="127"/>
        <end position="136"/>
    </location>
</feature>
<reference evidence="4" key="1">
    <citation type="submission" date="2025-08" db="UniProtKB">
        <authorList>
            <consortium name="RefSeq"/>
        </authorList>
    </citation>
    <scope>IDENTIFICATION</scope>
    <source>
        <tissue evidence="4">Fruit stalk</tissue>
    </source>
</reference>
<sequence length="238" mass="26021">MSSNNKMKGLLKGLRYISQIFENEKESEMQIGLPTDVKHVAHIGWDGPSVNSAPSWMNEFKSPQGFSSEPLANAGVREEDPVKWVSQDGSNRKGSRRQSSSSRDMPELPKSSRRSSSTNGNGTGESSMKEKPDKPRQSRKPSNNSSSKDTSDGIAKPKKSKDANQATDSASQDLPGIPKKSGRRKKSKDRDSVEGSSRRSRTQDLDNGSESGSVSRGRGEQLSNASAFEEEEDNSREN</sequence>
<name>A0A6P5XH38_DURZI</name>
<keyword evidence="3" id="KW-1185">Reference proteome</keyword>
<dbReference type="GeneID" id="111283421"/>
<evidence type="ECO:0000259" key="2">
    <source>
        <dbReference type="PROSITE" id="PS50108"/>
    </source>
</evidence>
<dbReference type="PROSITE" id="PS50108">
    <property type="entry name" value="CRIB"/>
    <property type="match status" value="1"/>
</dbReference>
<dbReference type="PANTHER" id="PTHR46325">
    <property type="entry name" value="CRIB DOMAIN-CONTAINING PROTEIN RIC8"/>
    <property type="match status" value="1"/>
</dbReference>
<evidence type="ECO:0000313" key="3">
    <source>
        <dbReference type="Proteomes" id="UP000515121"/>
    </source>
</evidence>
<dbReference type="FunFam" id="3.90.810.10:FF:000029">
    <property type="entry name" value="Elongation factor Ts, mitochondrial"/>
    <property type="match status" value="1"/>
</dbReference>
<dbReference type="CDD" id="cd00132">
    <property type="entry name" value="CRIB"/>
    <property type="match status" value="1"/>
</dbReference>
<proteinExistence type="predicted"/>
<dbReference type="RefSeq" id="XP_022727699.1">
    <property type="nucleotide sequence ID" value="XM_022871964.1"/>
</dbReference>
<dbReference type="PANTHER" id="PTHR46325:SF39">
    <property type="entry name" value="CRIB DOMAIN-CONTAINING PROTEIN RIC8"/>
    <property type="match status" value="1"/>
</dbReference>
<evidence type="ECO:0000256" key="1">
    <source>
        <dbReference type="SAM" id="MobiDB-lite"/>
    </source>
</evidence>
<feature type="domain" description="CRIB" evidence="2">
    <location>
        <begin position="31"/>
        <end position="44"/>
    </location>
</feature>
<feature type="region of interest" description="Disordered" evidence="1">
    <location>
        <begin position="44"/>
        <end position="238"/>
    </location>
</feature>
<dbReference type="InterPro" id="IPR036936">
    <property type="entry name" value="CRIB_dom_sf"/>
</dbReference>
<evidence type="ECO:0000313" key="4">
    <source>
        <dbReference type="RefSeq" id="XP_022727699.1"/>
    </source>
</evidence>
<dbReference type="Gene3D" id="3.90.810.10">
    <property type="entry name" value="CRIB domain"/>
    <property type="match status" value="1"/>
</dbReference>